<reference evidence="1 2" key="1">
    <citation type="submission" date="2020-08" db="EMBL/GenBank/DDBJ databases">
        <title>Functional genomics of gut bacteria from endangered species of beetles.</title>
        <authorList>
            <person name="Carlos-Shanley C."/>
        </authorList>
    </citation>
    <scope>NUCLEOTIDE SEQUENCE [LARGE SCALE GENOMIC DNA]</scope>
    <source>
        <strain evidence="1 2">S00239</strain>
    </source>
</reference>
<name>A0A840LEG6_9BURK</name>
<proteinExistence type="predicted"/>
<accession>A0A840LEG6</accession>
<organism evidence="1 2">
    <name type="scientific">Roseateles oligotrophus</name>
    <dbReference type="NCBI Taxonomy" id="1769250"/>
    <lineage>
        <taxon>Bacteria</taxon>
        <taxon>Pseudomonadati</taxon>
        <taxon>Pseudomonadota</taxon>
        <taxon>Betaproteobacteria</taxon>
        <taxon>Burkholderiales</taxon>
        <taxon>Sphaerotilaceae</taxon>
        <taxon>Roseateles</taxon>
    </lineage>
</organism>
<dbReference type="Proteomes" id="UP000562027">
    <property type="component" value="Unassembled WGS sequence"/>
</dbReference>
<dbReference type="RefSeq" id="WP_184302397.1">
    <property type="nucleotide sequence ID" value="NZ_JACHLP010000007.1"/>
</dbReference>
<sequence>MPILDNDIKILASQVLADVPEGGGAATGIVVADGVSNNLFPDVSELDHVYGRVALRKVFASVQTASRDVFMGAHAIIADEPDDPGVSCLLFSTNDAFDTRNAAKNRIESYLIQGPAYAGQLFGDHIAGQMTVAVVQRVEAPVPSVGETLLVRSNEGLPTQFEQYLRVLDRTATKRTFTDDKGDFERAIVTMSVSDQLRADHRGYQASRTDSGDAAGKAKVYGTTVADAARYYGVKPLLTPVGAGDRTISADGIFVPLVPSSRTEVGIADARMNQQSAALQAGTVEPITITAAAVVFTAASALYIGGGILPGSLRLTVSGSVLTDSGGKLMSGAVSVGIVDYANGIASLATNLFGTGAVNVSATYSPCAPVQIASESVGIPVTDATRRLTWVLPVTPAPAPGSLQVSYRSQGRWYVLSEDGSGAVRGADASFGAGSLNFSTGTLSLTLGSLPDVPSAILLAWAPAAAVAAAPLQSPGATATANGEPLPTAPTAVTSSSAEVLLAVASPGAGISPGTLTVTWAGKTATDTGAAGVLSGDADGGVSYSDGIVRFLPKVLPPKGTQITLNFITSPRGTPADYTLGAFTDAGAEYSTTLVGTLPVKQRSFKASISVRGTQRVHPGVDSTFDTGIWVADDGAGKIMYAGIQVGTINYATGALTFVKAFSQSQRDSVFAEVSIDGTPSGPKRTAITGVETRTVTVPVLNAGSPFQQGFAMVASWVSGTSAPASKTVSLDTLSIGCRPGTGKTLSPVVAFKIGGTRMCSGADGLLGENPSLAAGGGTPRGRVVVDPGYVRLDSWAPGLQNAVTDWVASAAPAETARVGASLVDVITFRIAAAPVAPSGFSILGKTAGGSNVSGVANAAGEVTGTGIASGSINYETGVVSLRFTGQVRADSLRYNAVAYSYVPLDSTVLGLDPVRLPSDGRVPVFRNGGVAVIHHTQTSAPMTVGSGQTVNLGRPNVGQVTVIGANGAAVVGGYTVDRVAGTVTFTAAPASQPIKIRDRIEEAALMTDVQVSGLVKLNRPLSRAYPAGSKVSSALLVGDMAARVSLFFDQETWTGAWSDNQIGNAAGPTFDTINYPVEVQNAGAVTERWALRFNGSTSFTIIGEHLGQIGVGNTASDCNPINPATGTPYFKLDKRGFNAGWSVDNVLRLNTVGAAAPLWLARVVQQGTPVLASDSFTLAVRGDVDTP</sequence>
<dbReference type="EMBL" id="JACHLP010000007">
    <property type="protein sequence ID" value="MBB4845032.1"/>
    <property type="molecule type" value="Genomic_DNA"/>
</dbReference>
<dbReference type="AlphaFoldDB" id="A0A840LEG6"/>
<protein>
    <submittedName>
        <fullName evidence="1">Uncharacterized protein</fullName>
    </submittedName>
</protein>
<gene>
    <name evidence="1" type="ORF">HNP55_003578</name>
</gene>
<keyword evidence="2" id="KW-1185">Reference proteome</keyword>
<comment type="caution">
    <text evidence="1">The sequence shown here is derived from an EMBL/GenBank/DDBJ whole genome shotgun (WGS) entry which is preliminary data.</text>
</comment>
<evidence type="ECO:0000313" key="1">
    <source>
        <dbReference type="EMBL" id="MBB4845032.1"/>
    </source>
</evidence>
<evidence type="ECO:0000313" key="2">
    <source>
        <dbReference type="Proteomes" id="UP000562027"/>
    </source>
</evidence>